<proteinExistence type="predicted"/>
<evidence type="ECO:0000259" key="2">
    <source>
        <dbReference type="Pfam" id="PF00899"/>
    </source>
</evidence>
<dbReference type="GO" id="GO:0008641">
    <property type="term" value="F:ubiquitin-like modifier activating enzyme activity"/>
    <property type="evidence" value="ECO:0007669"/>
    <property type="project" value="InterPro"/>
</dbReference>
<dbReference type="GO" id="GO:0004792">
    <property type="term" value="F:thiosulfate-cyanide sulfurtransferase activity"/>
    <property type="evidence" value="ECO:0007669"/>
    <property type="project" value="TreeGrafter"/>
</dbReference>
<reference evidence="3" key="1">
    <citation type="submission" date="2021-09" db="EMBL/GenBank/DDBJ databases">
        <title>Genome analysis of Fictibacillus sp. KIGAM418 isolated from marine sediment.</title>
        <authorList>
            <person name="Seo M.-J."/>
            <person name="Cho E.-S."/>
            <person name="Hwang C.Y."/>
        </authorList>
    </citation>
    <scope>NUCLEOTIDE SEQUENCE</scope>
    <source>
        <strain evidence="3">KIGAM418</strain>
    </source>
</reference>
<protein>
    <submittedName>
        <fullName evidence="3">ThiF family adenylyltransferase</fullName>
    </submittedName>
</protein>
<feature type="transmembrane region" description="Helical" evidence="1">
    <location>
        <begin position="123"/>
        <end position="143"/>
    </location>
</feature>
<dbReference type="InterPro" id="IPR035985">
    <property type="entry name" value="Ubiquitin-activating_enz"/>
</dbReference>
<keyword evidence="1" id="KW-1133">Transmembrane helix</keyword>
<dbReference type="RefSeq" id="WP_248254944.1">
    <property type="nucleotide sequence ID" value="NZ_JAIWJX010000004.1"/>
</dbReference>
<dbReference type="Proteomes" id="UP001139011">
    <property type="component" value="Unassembled WGS sequence"/>
</dbReference>
<sequence>MLPCFKRTLLPIVQKLGTIEIRNNGTFTELEDDNGELFRFLKLLDGKNTLNDLSIQMNLSIVDIQSVIHSLDELGFLEDAEVPSTYSPTELERYRSNLNYFSGFSSITKDKYSYQDKLKNSKIVILGLGGGCLIGAYLAGLGIGEIIGVDFDVVERSNLNRQFLYNEKDVGRLKSEVAEEKIKAINPEIKVKMLNKYIDSYESLLEILSGATAVISMLDQPSIISTRWVNAACVVLGIPYYSGGINHNTIKVERYIPENNEPCYDCKLINSLNDSTDMIARIKTTYGSVLSGVNTGFASNLSLLVSFIINDVTNLITNLHPMMKPVLTIDLKTMEVSQMALDFTQNNDCPTCNSEGFKNLSSLDDLISISFRKEGSLL</sequence>
<dbReference type="EMBL" id="JAIWJX010000004">
    <property type="protein sequence ID" value="MCK6259583.1"/>
    <property type="molecule type" value="Genomic_DNA"/>
</dbReference>
<name>A0A9X1XH32_9BACL</name>
<accession>A0A9X1XH32</accession>
<keyword evidence="1" id="KW-0472">Membrane</keyword>
<evidence type="ECO:0000313" key="4">
    <source>
        <dbReference type="Proteomes" id="UP001139011"/>
    </source>
</evidence>
<organism evidence="3 4">
    <name type="scientific">Fictibacillus marinisediminis</name>
    <dbReference type="NCBI Taxonomy" id="2878389"/>
    <lineage>
        <taxon>Bacteria</taxon>
        <taxon>Bacillati</taxon>
        <taxon>Bacillota</taxon>
        <taxon>Bacilli</taxon>
        <taxon>Bacillales</taxon>
        <taxon>Fictibacillaceae</taxon>
        <taxon>Fictibacillus</taxon>
    </lineage>
</organism>
<evidence type="ECO:0000256" key="1">
    <source>
        <dbReference type="SAM" id="Phobius"/>
    </source>
</evidence>
<keyword evidence="4" id="KW-1185">Reference proteome</keyword>
<dbReference type="GO" id="GO:0016779">
    <property type="term" value="F:nucleotidyltransferase activity"/>
    <property type="evidence" value="ECO:0007669"/>
    <property type="project" value="UniProtKB-KW"/>
</dbReference>
<dbReference type="Gene3D" id="3.40.50.720">
    <property type="entry name" value="NAD(P)-binding Rossmann-like Domain"/>
    <property type="match status" value="1"/>
</dbReference>
<dbReference type="GO" id="GO:0005737">
    <property type="term" value="C:cytoplasm"/>
    <property type="evidence" value="ECO:0007669"/>
    <property type="project" value="TreeGrafter"/>
</dbReference>
<dbReference type="Pfam" id="PF00899">
    <property type="entry name" value="ThiF"/>
    <property type="match status" value="1"/>
</dbReference>
<dbReference type="PANTHER" id="PTHR10953">
    <property type="entry name" value="UBIQUITIN-ACTIVATING ENZYME E1"/>
    <property type="match status" value="1"/>
</dbReference>
<dbReference type="InterPro" id="IPR000594">
    <property type="entry name" value="ThiF_NAD_FAD-bd"/>
</dbReference>
<keyword evidence="3" id="KW-0548">Nucleotidyltransferase</keyword>
<gene>
    <name evidence="3" type="ORF">LCY76_23735</name>
</gene>
<dbReference type="AlphaFoldDB" id="A0A9X1XH32"/>
<comment type="caution">
    <text evidence="3">The sequence shown here is derived from an EMBL/GenBank/DDBJ whole genome shotgun (WGS) entry which is preliminary data.</text>
</comment>
<dbReference type="PANTHER" id="PTHR10953:SF102">
    <property type="entry name" value="ADENYLYLTRANSFERASE AND SULFURTRANSFERASE MOCS3"/>
    <property type="match status" value="1"/>
</dbReference>
<dbReference type="SUPFAM" id="SSF69572">
    <property type="entry name" value="Activating enzymes of the ubiquitin-like proteins"/>
    <property type="match status" value="1"/>
</dbReference>
<feature type="domain" description="THIF-type NAD/FAD binding fold" evidence="2">
    <location>
        <begin position="114"/>
        <end position="350"/>
    </location>
</feature>
<dbReference type="InterPro" id="IPR045886">
    <property type="entry name" value="ThiF/MoeB/HesA"/>
</dbReference>
<keyword evidence="3" id="KW-0808">Transferase</keyword>
<evidence type="ECO:0000313" key="3">
    <source>
        <dbReference type="EMBL" id="MCK6259583.1"/>
    </source>
</evidence>
<keyword evidence="1" id="KW-0812">Transmembrane</keyword>